<feature type="transmembrane region" description="Helical" evidence="3">
    <location>
        <begin position="57"/>
        <end position="78"/>
    </location>
</feature>
<dbReference type="NCBIfam" id="TIGR00254">
    <property type="entry name" value="GGDEF"/>
    <property type="match status" value="1"/>
</dbReference>
<dbReference type="SUPFAM" id="SSF55073">
    <property type="entry name" value="Nucleotide cyclase"/>
    <property type="match status" value="1"/>
</dbReference>
<feature type="domain" description="GGDEF" evidence="4">
    <location>
        <begin position="159"/>
        <end position="285"/>
    </location>
</feature>
<dbReference type="EMBL" id="AQGV01000012">
    <property type="protein sequence ID" value="MBE0367580.1"/>
    <property type="molecule type" value="Genomic_DNA"/>
</dbReference>
<keyword evidence="3" id="KW-0812">Transmembrane</keyword>
<dbReference type="EC" id="2.7.7.65" evidence="1"/>
<evidence type="ECO:0000256" key="1">
    <source>
        <dbReference type="ARBA" id="ARBA00012528"/>
    </source>
</evidence>
<dbReference type="InterPro" id="IPR000160">
    <property type="entry name" value="GGDEF_dom"/>
</dbReference>
<dbReference type="InterPro" id="IPR043128">
    <property type="entry name" value="Rev_trsase/Diguanyl_cyclase"/>
</dbReference>
<keyword evidence="3" id="KW-1133">Transmembrane helix</keyword>
<keyword evidence="3" id="KW-0472">Membrane</keyword>
<reference evidence="5 6" key="1">
    <citation type="submission" date="2015-03" db="EMBL/GenBank/DDBJ databases">
        <title>Genome sequence of Pseudoalteromonas aurantia.</title>
        <authorList>
            <person name="Xie B.-B."/>
            <person name="Rong J.-C."/>
            <person name="Qin Q.-L."/>
            <person name="Zhang Y.-Z."/>
        </authorList>
    </citation>
    <scope>NUCLEOTIDE SEQUENCE [LARGE SCALE GENOMIC DNA]</scope>
    <source>
        <strain evidence="5 6">208</strain>
    </source>
</reference>
<dbReference type="PANTHER" id="PTHR45138:SF9">
    <property type="entry name" value="DIGUANYLATE CYCLASE DGCM-RELATED"/>
    <property type="match status" value="1"/>
</dbReference>
<evidence type="ECO:0000313" key="5">
    <source>
        <dbReference type="EMBL" id="MBE0367580.1"/>
    </source>
</evidence>
<dbReference type="CDD" id="cd01949">
    <property type="entry name" value="GGDEF"/>
    <property type="match status" value="1"/>
</dbReference>
<dbReference type="Gene3D" id="3.30.70.270">
    <property type="match status" value="1"/>
</dbReference>
<dbReference type="InterPro" id="IPR050469">
    <property type="entry name" value="Diguanylate_Cyclase"/>
</dbReference>
<dbReference type="Pfam" id="PF00990">
    <property type="entry name" value="GGDEF"/>
    <property type="match status" value="1"/>
</dbReference>
<sequence length="285" mass="32641">MLMLTLLTVSQLGTLKHLDEIEWIDSIGEGGIAVMTLIWLLATLVTRPKGAVTNLLFFGLSAMHISMLLDFLDEFFIFSERYNWLSSLEAFPAVIGMILMSFAMYYWFHEQQVLNHLLQKKERFYRTHGLNDYITGLYKADYMKQHIEQELALLNSHSHGFCLALFDIKDFTRFNQQYGVIQANNLLFDIGQIMTLNLRSTDLACRFASDCFIVLFPNTSYQEAVHVVEQVTKMVSYHTPYNNKKVITGFSEIRWHCVEAAHTDSLDGLLAQLNNGLAQCKASIA</sequence>
<name>A0ABR9EBF6_9GAMM</name>
<evidence type="ECO:0000256" key="2">
    <source>
        <dbReference type="ARBA" id="ARBA00034247"/>
    </source>
</evidence>
<comment type="catalytic activity">
    <reaction evidence="2">
        <text>2 GTP = 3',3'-c-di-GMP + 2 diphosphate</text>
        <dbReference type="Rhea" id="RHEA:24898"/>
        <dbReference type="ChEBI" id="CHEBI:33019"/>
        <dbReference type="ChEBI" id="CHEBI:37565"/>
        <dbReference type="ChEBI" id="CHEBI:58805"/>
        <dbReference type="EC" id="2.7.7.65"/>
    </reaction>
</comment>
<proteinExistence type="predicted"/>
<accession>A0ABR9EBF6</accession>
<organism evidence="5 6">
    <name type="scientific">Pseudoalteromonas aurantia 208</name>
    <dbReference type="NCBI Taxonomy" id="1314867"/>
    <lineage>
        <taxon>Bacteria</taxon>
        <taxon>Pseudomonadati</taxon>
        <taxon>Pseudomonadota</taxon>
        <taxon>Gammaproteobacteria</taxon>
        <taxon>Alteromonadales</taxon>
        <taxon>Pseudoalteromonadaceae</taxon>
        <taxon>Pseudoalteromonas</taxon>
    </lineage>
</organism>
<dbReference type="PROSITE" id="PS50887">
    <property type="entry name" value="GGDEF"/>
    <property type="match status" value="1"/>
</dbReference>
<evidence type="ECO:0000259" key="4">
    <source>
        <dbReference type="PROSITE" id="PS50887"/>
    </source>
</evidence>
<evidence type="ECO:0000313" key="6">
    <source>
        <dbReference type="Proteomes" id="UP000615755"/>
    </source>
</evidence>
<feature type="transmembrane region" description="Helical" evidence="3">
    <location>
        <begin position="26"/>
        <end position="45"/>
    </location>
</feature>
<comment type="caution">
    <text evidence="5">The sequence shown here is derived from an EMBL/GenBank/DDBJ whole genome shotgun (WGS) entry which is preliminary data.</text>
</comment>
<dbReference type="SMART" id="SM00267">
    <property type="entry name" value="GGDEF"/>
    <property type="match status" value="1"/>
</dbReference>
<dbReference type="InterPro" id="IPR029787">
    <property type="entry name" value="Nucleotide_cyclase"/>
</dbReference>
<protein>
    <recommendedName>
        <fullName evidence="1">diguanylate cyclase</fullName>
        <ecNumber evidence="1">2.7.7.65</ecNumber>
    </recommendedName>
</protein>
<dbReference type="Proteomes" id="UP000615755">
    <property type="component" value="Unassembled WGS sequence"/>
</dbReference>
<gene>
    <name evidence="5" type="ORF">PAUR_a0965</name>
</gene>
<dbReference type="PANTHER" id="PTHR45138">
    <property type="entry name" value="REGULATORY COMPONENTS OF SENSORY TRANSDUCTION SYSTEM"/>
    <property type="match status" value="1"/>
</dbReference>
<evidence type="ECO:0000256" key="3">
    <source>
        <dbReference type="SAM" id="Phobius"/>
    </source>
</evidence>
<keyword evidence="6" id="KW-1185">Reference proteome</keyword>
<feature type="transmembrane region" description="Helical" evidence="3">
    <location>
        <begin position="90"/>
        <end position="108"/>
    </location>
</feature>